<accession>A0A9Q0JEE1</accession>
<dbReference type="OrthoDB" id="1470350at2759"/>
<reference evidence="4" key="1">
    <citation type="submission" date="2022-02" db="EMBL/GenBank/DDBJ databases">
        <authorList>
            <person name="Henning P.M."/>
            <person name="McCubbin A.G."/>
            <person name="Shore J.S."/>
        </authorList>
    </citation>
    <scope>NUCLEOTIDE SEQUENCE</scope>
    <source>
        <strain evidence="4">F60SS</strain>
        <tissue evidence="4">Leaves</tissue>
    </source>
</reference>
<evidence type="ECO:0000313" key="4">
    <source>
        <dbReference type="EMBL" id="KAJ4838529.1"/>
    </source>
</evidence>
<dbReference type="Proteomes" id="UP001141552">
    <property type="component" value="Unassembled WGS sequence"/>
</dbReference>
<evidence type="ECO:0000256" key="1">
    <source>
        <dbReference type="ARBA" id="ARBA00010617"/>
    </source>
</evidence>
<protein>
    <recommendedName>
        <fullName evidence="6">Cytochrome P450</fullName>
    </recommendedName>
</protein>
<dbReference type="SUPFAM" id="SSF48264">
    <property type="entry name" value="Cytochrome P450"/>
    <property type="match status" value="1"/>
</dbReference>
<sequence>MLVAFGRKYSEEDNGNKFLKLLNELGELLGVVNIADFIPWLGWINHLTGLNSRVERVFEEFDRFLDEVVDTASRKVGVREEDQVNFVDVLLDIQRNSTVDDNASMLGPKEEEERKS</sequence>
<evidence type="ECO:0000256" key="2">
    <source>
        <dbReference type="ARBA" id="ARBA00022723"/>
    </source>
</evidence>
<dbReference type="GO" id="GO:0005506">
    <property type="term" value="F:iron ion binding"/>
    <property type="evidence" value="ECO:0007669"/>
    <property type="project" value="InterPro"/>
</dbReference>
<name>A0A9Q0JEE1_9ROSI</name>
<comment type="caution">
    <text evidence="4">The sequence shown here is derived from an EMBL/GenBank/DDBJ whole genome shotgun (WGS) entry which is preliminary data.</text>
</comment>
<dbReference type="AlphaFoldDB" id="A0A9Q0JEE1"/>
<dbReference type="GO" id="GO:0020037">
    <property type="term" value="F:heme binding"/>
    <property type="evidence" value="ECO:0007669"/>
    <property type="project" value="InterPro"/>
</dbReference>
<dbReference type="InterPro" id="IPR036396">
    <property type="entry name" value="Cyt_P450_sf"/>
</dbReference>
<dbReference type="PANTHER" id="PTHR47955">
    <property type="entry name" value="CYTOCHROME P450 FAMILY 71 PROTEIN"/>
    <property type="match status" value="1"/>
</dbReference>
<dbReference type="EMBL" id="JAKUCV010003529">
    <property type="protein sequence ID" value="KAJ4838529.1"/>
    <property type="molecule type" value="Genomic_DNA"/>
</dbReference>
<reference evidence="4" key="2">
    <citation type="journal article" date="2023" name="Plants (Basel)">
        <title>Annotation of the Turnera subulata (Passifloraceae) Draft Genome Reveals the S-Locus Evolved after the Divergence of Turneroideae from Passifloroideae in a Stepwise Manner.</title>
        <authorList>
            <person name="Henning P.M."/>
            <person name="Roalson E.H."/>
            <person name="Mir W."/>
            <person name="McCubbin A.G."/>
            <person name="Shore J.S."/>
        </authorList>
    </citation>
    <scope>NUCLEOTIDE SEQUENCE</scope>
    <source>
        <strain evidence="4">F60SS</strain>
    </source>
</reference>
<evidence type="ECO:0000256" key="3">
    <source>
        <dbReference type="ARBA" id="ARBA00023004"/>
    </source>
</evidence>
<dbReference type="GO" id="GO:0016705">
    <property type="term" value="F:oxidoreductase activity, acting on paired donors, with incorporation or reduction of molecular oxygen"/>
    <property type="evidence" value="ECO:0007669"/>
    <property type="project" value="InterPro"/>
</dbReference>
<keyword evidence="2" id="KW-0479">Metal-binding</keyword>
<comment type="similarity">
    <text evidence="1">Belongs to the cytochrome P450 family.</text>
</comment>
<gene>
    <name evidence="4" type="ORF">Tsubulata_048190</name>
</gene>
<organism evidence="4 5">
    <name type="scientific">Turnera subulata</name>
    <dbReference type="NCBI Taxonomy" id="218843"/>
    <lineage>
        <taxon>Eukaryota</taxon>
        <taxon>Viridiplantae</taxon>
        <taxon>Streptophyta</taxon>
        <taxon>Embryophyta</taxon>
        <taxon>Tracheophyta</taxon>
        <taxon>Spermatophyta</taxon>
        <taxon>Magnoliopsida</taxon>
        <taxon>eudicotyledons</taxon>
        <taxon>Gunneridae</taxon>
        <taxon>Pentapetalae</taxon>
        <taxon>rosids</taxon>
        <taxon>fabids</taxon>
        <taxon>Malpighiales</taxon>
        <taxon>Passifloraceae</taxon>
        <taxon>Turnera</taxon>
    </lineage>
</organism>
<dbReference type="Gene3D" id="1.10.630.10">
    <property type="entry name" value="Cytochrome P450"/>
    <property type="match status" value="1"/>
</dbReference>
<dbReference type="PANTHER" id="PTHR47955:SF15">
    <property type="entry name" value="CYTOCHROME P450 71A2-LIKE"/>
    <property type="match status" value="1"/>
</dbReference>
<dbReference type="GO" id="GO:0004497">
    <property type="term" value="F:monooxygenase activity"/>
    <property type="evidence" value="ECO:0007669"/>
    <property type="project" value="InterPro"/>
</dbReference>
<evidence type="ECO:0000313" key="5">
    <source>
        <dbReference type="Proteomes" id="UP001141552"/>
    </source>
</evidence>
<proteinExistence type="inferred from homology"/>
<keyword evidence="5" id="KW-1185">Reference proteome</keyword>
<evidence type="ECO:0008006" key="6">
    <source>
        <dbReference type="Google" id="ProtNLM"/>
    </source>
</evidence>
<keyword evidence="3" id="KW-0408">Iron</keyword>